<accession>A0AAN7Z373</accession>
<protein>
    <recommendedName>
        <fullName evidence="2">Kinesin motor domain-containing protein</fullName>
    </recommendedName>
</protein>
<feature type="domain" description="Kinesin motor" evidence="2">
    <location>
        <begin position="25"/>
        <end position="101"/>
    </location>
</feature>
<proteinExistence type="inferred from homology"/>
<dbReference type="GO" id="GO:0007018">
    <property type="term" value="P:microtubule-based movement"/>
    <property type="evidence" value="ECO:0007669"/>
    <property type="project" value="InterPro"/>
</dbReference>
<organism evidence="3 4">
    <name type="scientific">Xylaria bambusicola</name>
    <dbReference type="NCBI Taxonomy" id="326684"/>
    <lineage>
        <taxon>Eukaryota</taxon>
        <taxon>Fungi</taxon>
        <taxon>Dikarya</taxon>
        <taxon>Ascomycota</taxon>
        <taxon>Pezizomycotina</taxon>
        <taxon>Sordariomycetes</taxon>
        <taxon>Xylariomycetidae</taxon>
        <taxon>Xylariales</taxon>
        <taxon>Xylariaceae</taxon>
        <taxon>Xylaria</taxon>
    </lineage>
</organism>
<dbReference type="InterPro" id="IPR027640">
    <property type="entry name" value="Kinesin-like_fam"/>
</dbReference>
<dbReference type="Gene3D" id="3.40.850.10">
    <property type="entry name" value="Kinesin motor domain"/>
    <property type="match status" value="1"/>
</dbReference>
<dbReference type="Pfam" id="PF16796">
    <property type="entry name" value="Microtub_bd"/>
    <property type="match status" value="1"/>
</dbReference>
<evidence type="ECO:0000259" key="2">
    <source>
        <dbReference type="PROSITE" id="PS50067"/>
    </source>
</evidence>
<dbReference type="EMBL" id="JAWHQM010000002">
    <property type="protein sequence ID" value="KAK5625373.1"/>
    <property type="molecule type" value="Genomic_DNA"/>
</dbReference>
<dbReference type="InterPro" id="IPR036961">
    <property type="entry name" value="Kinesin_motor_dom_sf"/>
</dbReference>
<name>A0AAN7Z373_9PEZI</name>
<dbReference type="SUPFAM" id="SSF52540">
    <property type="entry name" value="P-loop containing nucleoside triphosphate hydrolases"/>
    <property type="match status" value="1"/>
</dbReference>
<dbReference type="InterPro" id="IPR027417">
    <property type="entry name" value="P-loop_NTPase"/>
</dbReference>
<dbReference type="GO" id="GO:0005524">
    <property type="term" value="F:ATP binding"/>
    <property type="evidence" value="ECO:0007669"/>
    <property type="project" value="InterPro"/>
</dbReference>
<evidence type="ECO:0000313" key="3">
    <source>
        <dbReference type="EMBL" id="KAK5625373.1"/>
    </source>
</evidence>
<dbReference type="GO" id="GO:0008017">
    <property type="term" value="F:microtubule binding"/>
    <property type="evidence" value="ECO:0007669"/>
    <property type="project" value="InterPro"/>
</dbReference>
<comment type="caution">
    <text evidence="1">Lacks conserved residue(s) required for the propagation of feature annotation.</text>
</comment>
<comment type="caution">
    <text evidence="3">The sequence shown here is derived from an EMBL/GenBank/DDBJ whole genome shotgun (WGS) entry which is preliminary data.</text>
</comment>
<evidence type="ECO:0000256" key="1">
    <source>
        <dbReference type="PROSITE-ProRule" id="PRU00283"/>
    </source>
</evidence>
<sequence>MKQALMKEETKRSIIFNEFQKLRKEIRVMCRIRPSTSQDGGILNYATSEGKFHSKPAGLEIISQKSIYGTATQVEDRTKHYKFDRVFEADETNEDVWLEIS</sequence>
<dbReference type="Proteomes" id="UP001305414">
    <property type="component" value="Unassembled WGS sequence"/>
</dbReference>
<dbReference type="InterPro" id="IPR001752">
    <property type="entry name" value="Kinesin_motor_dom"/>
</dbReference>
<dbReference type="PROSITE" id="PS50067">
    <property type="entry name" value="KINESIN_MOTOR_2"/>
    <property type="match status" value="1"/>
</dbReference>
<dbReference type="InterPro" id="IPR031852">
    <property type="entry name" value="Vik1/Cik1_MT-bd"/>
</dbReference>
<dbReference type="PANTHER" id="PTHR47972">
    <property type="entry name" value="KINESIN-LIKE PROTEIN KLP-3"/>
    <property type="match status" value="1"/>
</dbReference>
<comment type="similarity">
    <text evidence="1">Belongs to the TRAFAC class myosin-kinesin ATPase superfamily. Kinesin family.</text>
</comment>
<dbReference type="PANTHER" id="PTHR47972:SF28">
    <property type="entry name" value="KINESIN-LIKE PROTEIN KLP-3"/>
    <property type="match status" value="1"/>
</dbReference>
<evidence type="ECO:0000313" key="4">
    <source>
        <dbReference type="Proteomes" id="UP001305414"/>
    </source>
</evidence>
<reference evidence="3 4" key="1">
    <citation type="submission" date="2023-10" db="EMBL/GenBank/DDBJ databases">
        <title>Draft genome sequence of Xylaria bambusicola isolate GMP-LS, the root and basal stem rot pathogen of sugarcane in Indonesia.</title>
        <authorList>
            <person name="Selvaraj P."/>
            <person name="Muralishankar V."/>
            <person name="Muruganantham S."/>
            <person name="Sp S."/>
            <person name="Haryani S."/>
            <person name="Lau K.J.X."/>
            <person name="Naqvi N.I."/>
        </authorList>
    </citation>
    <scope>NUCLEOTIDE SEQUENCE [LARGE SCALE GENOMIC DNA]</scope>
    <source>
        <strain evidence="3">GMP-LS</strain>
    </source>
</reference>
<keyword evidence="4" id="KW-1185">Reference proteome</keyword>
<dbReference type="GO" id="GO:0015630">
    <property type="term" value="C:microtubule cytoskeleton"/>
    <property type="evidence" value="ECO:0007669"/>
    <property type="project" value="TreeGrafter"/>
</dbReference>
<gene>
    <name evidence="3" type="ORF">RRF57_001089</name>
</gene>
<dbReference type="AlphaFoldDB" id="A0AAN7Z373"/>
<dbReference type="GO" id="GO:0003777">
    <property type="term" value="F:microtubule motor activity"/>
    <property type="evidence" value="ECO:0007669"/>
    <property type="project" value="InterPro"/>
</dbReference>